<dbReference type="PROSITE" id="PS50089">
    <property type="entry name" value="ZF_RING_2"/>
    <property type="match status" value="1"/>
</dbReference>
<keyword evidence="3" id="KW-0040">ANK repeat</keyword>
<evidence type="ECO:0000256" key="1">
    <source>
        <dbReference type="ARBA" id="ARBA00022771"/>
    </source>
</evidence>
<dbReference type="InterPro" id="IPR013083">
    <property type="entry name" value="Znf_RING/FYVE/PHD"/>
</dbReference>
<evidence type="ECO:0000313" key="7">
    <source>
        <dbReference type="Proteomes" id="UP001626550"/>
    </source>
</evidence>
<dbReference type="PRINTS" id="PR01415">
    <property type="entry name" value="ANKYRIN"/>
</dbReference>
<dbReference type="AlphaFoldDB" id="A0ABD2PN24"/>
<evidence type="ECO:0000259" key="5">
    <source>
        <dbReference type="PROSITE" id="PS50089"/>
    </source>
</evidence>
<dbReference type="InterPro" id="IPR002110">
    <property type="entry name" value="Ankyrin_rpt"/>
</dbReference>
<dbReference type="Gene3D" id="1.25.40.20">
    <property type="entry name" value="Ankyrin repeat-containing domain"/>
    <property type="match status" value="1"/>
</dbReference>
<dbReference type="InterPro" id="IPR036770">
    <property type="entry name" value="Ankyrin_rpt-contain_sf"/>
</dbReference>
<feature type="domain" description="RING-type" evidence="5">
    <location>
        <begin position="19"/>
        <end position="58"/>
    </location>
</feature>
<reference evidence="6 7" key="1">
    <citation type="submission" date="2024-11" db="EMBL/GenBank/DDBJ databases">
        <title>Adaptive evolution of stress response genes in parasites aligns with host niche diversity.</title>
        <authorList>
            <person name="Hahn C."/>
            <person name="Resl P."/>
        </authorList>
    </citation>
    <scope>NUCLEOTIDE SEQUENCE [LARGE SCALE GENOMIC DNA]</scope>
    <source>
        <strain evidence="6">EGGRZ-B1_66</strain>
        <tissue evidence="6">Body</tissue>
    </source>
</reference>
<feature type="repeat" description="ANK" evidence="3">
    <location>
        <begin position="241"/>
        <end position="273"/>
    </location>
</feature>
<dbReference type="EMBL" id="JBJKFK010004542">
    <property type="protein sequence ID" value="KAL3308912.1"/>
    <property type="molecule type" value="Genomic_DNA"/>
</dbReference>
<evidence type="ECO:0000313" key="6">
    <source>
        <dbReference type="EMBL" id="KAL3308912.1"/>
    </source>
</evidence>
<dbReference type="GO" id="GO:0008270">
    <property type="term" value="F:zinc ion binding"/>
    <property type="evidence" value="ECO:0007669"/>
    <property type="project" value="UniProtKB-KW"/>
</dbReference>
<dbReference type="InterPro" id="IPR053210">
    <property type="entry name" value="ANKRD12"/>
</dbReference>
<dbReference type="PROSITE" id="PS50297">
    <property type="entry name" value="ANK_REP_REGION"/>
    <property type="match status" value="3"/>
</dbReference>
<dbReference type="Gene3D" id="3.30.40.10">
    <property type="entry name" value="Zinc/RING finger domain, C3HC4 (zinc finger)"/>
    <property type="match status" value="1"/>
</dbReference>
<feature type="repeat" description="ANK" evidence="3">
    <location>
        <begin position="207"/>
        <end position="239"/>
    </location>
</feature>
<organism evidence="6 7">
    <name type="scientific">Cichlidogyrus casuarinus</name>
    <dbReference type="NCBI Taxonomy" id="1844966"/>
    <lineage>
        <taxon>Eukaryota</taxon>
        <taxon>Metazoa</taxon>
        <taxon>Spiralia</taxon>
        <taxon>Lophotrochozoa</taxon>
        <taxon>Platyhelminthes</taxon>
        <taxon>Monogenea</taxon>
        <taxon>Monopisthocotylea</taxon>
        <taxon>Dactylogyridea</taxon>
        <taxon>Ancyrocephalidae</taxon>
        <taxon>Cichlidogyrus</taxon>
    </lineage>
</organism>
<keyword evidence="2" id="KW-0862">Zinc</keyword>
<accession>A0ABD2PN24</accession>
<dbReference type="PANTHER" id="PTHR24149">
    <property type="entry name" value="ANKYRIN REPEAT DOMAIN-CONTAINING PROTEIN 12"/>
    <property type="match status" value="1"/>
</dbReference>
<keyword evidence="7" id="KW-1185">Reference proteome</keyword>
<dbReference type="PROSITE" id="PS50088">
    <property type="entry name" value="ANK_REPEAT"/>
    <property type="match status" value="3"/>
</dbReference>
<dbReference type="SMART" id="SM00248">
    <property type="entry name" value="ANK"/>
    <property type="match status" value="3"/>
</dbReference>
<dbReference type="SUPFAM" id="SSF48403">
    <property type="entry name" value="Ankyrin repeat"/>
    <property type="match status" value="1"/>
</dbReference>
<dbReference type="InterPro" id="IPR001841">
    <property type="entry name" value="Znf_RING"/>
</dbReference>
<dbReference type="PANTHER" id="PTHR24149:SF14">
    <property type="entry name" value="ANKYRIN REPEAT DOMAIN 12"/>
    <property type="match status" value="1"/>
</dbReference>
<comment type="caution">
    <text evidence="6">The sequence shown here is derived from an EMBL/GenBank/DDBJ whole genome shotgun (WGS) entry which is preliminary data.</text>
</comment>
<dbReference type="Pfam" id="PF12796">
    <property type="entry name" value="Ank_2"/>
    <property type="match status" value="1"/>
</dbReference>
<name>A0ABD2PN24_9PLAT</name>
<evidence type="ECO:0000256" key="4">
    <source>
        <dbReference type="PROSITE-ProRule" id="PRU00175"/>
    </source>
</evidence>
<feature type="repeat" description="ANK" evidence="3">
    <location>
        <begin position="174"/>
        <end position="206"/>
    </location>
</feature>
<protein>
    <recommendedName>
        <fullName evidence="5">RING-type domain-containing protein</fullName>
    </recommendedName>
</protein>
<keyword evidence="1 4" id="KW-0863">Zinc-finger</keyword>
<keyword evidence="1 4" id="KW-0479">Metal-binding</keyword>
<sequence length="322" mass="34977">MPLIETKSALNNLLDLLKCENCNAALHECSSTGVCEHILCSSCFRGKNAKKSICPLCKVPYAPADVFTHHQMTQIVVATRRLLKLAESVAPKIGETFIKPAPVFNKQEQRQTRPGNITAKAVAKRVTSPVPPKNPKVKILRASAPVASPEKSMLSDTKTPRAKARRASLKPNLKGETPLHLACMKNKLATVMDLLKNNHEVNVRDNAGWTPLHEAALKGYDPIVTELVKAGAIVDIPAGPALDTPLGEAVANGRLSTVKLLLDVGADPLYKNSESLTCLDLCQHVINQLKLKSCSNTLLDRYDEIQTVLTKHTADRSLLQPG</sequence>
<dbReference type="Proteomes" id="UP001626550">
    <property type="component" value="Unassembled WGS sequence"/>
</dbReference>
<dbReference type="SUPFAM" id="SSF57850">
    <property type="entry name" value="RING/U-box"/>
    <property type="match status" value="1"/>
</dbReference>
<evidence type="ECO:0000256" key="3">
    <source>
        <dbReference type="PROSITE-ProRule" id="PRU00023"/>
    </source>
</evidence>
<proteinExistence type="predicted"/>
<gene>
    <name evidence="6" type="ORF">Ciccas_012553</name>
</gene>
<dbReference type="Pfam" id="PF00023">
    <property type="entry name" value="Ank"/>
    <property type="match status" value="1"/>
</dbReference>
<evidence type="ECO:0000256" key="2">
    <source>
        <dbReference type="ARBA" id="ARBA00022833"/>
    </source>
</evidence>